<feature type="compositionally biased region" description="Low complexity" evidence="2">
    <location>
        <begin position="1837"/>
        <end position="1850"/>
    </location>
</feature>
<feature type="region of interest" description="Disordered" evidence="2">
    <location>
        <begin position="1819"/>
        <end position="1853"/>
    </location>
</feature>
<feature type="compositionally biased region" description="Basic and acidic residues" evidence="2">
    <location>
        <begin position="47"/>
        <end position="61"/>
    </location>
</feature>
<feature type="region of interest" description="Disordered" evidence="2">
    <location>
        <begin position="1"/>
        <end position="83"/>
    </location>
</feature>
<feature type="compositionally biased region" description="Low complexity" evidence="2">
    <location>
        <begin position="25"/>
        <end position="36"/>
    </location>
</feature>
<dbReference type="InterPro" id="IPR009003">
    <property type="entry name" value="Peptidase_S1_PA"/>
</dbReference>
<evidence type="ECO:0000313" key="3">
    <source>
        <dbReference type="EMBL" id="CAK0851247.1"/>
    </source>
</evidence>
<sequence>MSRSARRRASKRKASVSAEVERGAPTSKGPKSSGKGNPRKGKGKGHRRDDSVDSWSRDPPKGRGKGKGKPSGRPPATVGGLLNQQISEPVRDPMTEDTLDQALPVSQVQVTERSRSLCTFLDYVDLVQYLVVPSLVQDHLFARRMLHACTASSKYHVMQVPPILYFTLGASSRRLRRMMLYYREQAPLPVPLSDSDRAAGLDGTSVTPLGPLVTEFRKLVSQMVDVQGTEFMRMYDGCLVAQGKQFAPVSERICGLQADAKPATAFSPGNDVRGKLLLEHPSFTDGLLHEWSLLELRLMCICAIRAVPWMVAAKFCSRAANVPWNGSTFFRYGPFREIYEASVTGLTASHARTTREMDAKVGSWNSIFAKSRADPAQLWGGVASDAWLSTFVSKMRGDREVSAISVFPMSTARSSLDPSVLVRFRFNHALVGQLSDAGQGVPLIACSDRSVPVELVAASLQQGCNIPVSDLSCVGPTLIRLRAFRDSWPASDFDTLFFEADVTRKWRRGVTRHREFESFAEGLLAQALSGVARAQGAVLTRGTPAVRQLAAQCRVSVGPLTAALRSVVCVSEEGGWGSALAVGLNGLLTAAHVAPDACDAVARHLGADGWATFEVGAGPEVTVGAGQSAVKVRVAQAAVYPGADEEDPPLWLETDRPFASRAFADEETVKEWLGGKKTLQDDGALLGREQNDAGQFETRVNVIGSVTGAGAAFEYDGGSISGWSGGPIFCFQDDGSMGLFGAHAWATGDVARSGHKLSADVRKWIRDSLDAPKWRQGAVTSATPPVEDAPAPGKAGRRVTEAVKGAAPGAAGPDNGGGSGRPPGAQEAAAAAGPGGDGGAILKASPGPQRVPSQHPKVWFQDSADGPVAVGSRVPRLRGHPVVHGSPAGPLELWQPCPEAQPAVQPEAVVRYVHDLIRLGPPGKEAWIELRKRRRLLQQHSRKCVPILPPPTEPATMASPEGALDNADPVVFGRDGVTRPRKAQLAARNVHPVPRANLEAPPPELLRISAVREPGWPCVRSGFVKEQGERERQGDLGAIEQACAELADSPFSREVAILFHQRRPWAVLRRPNARDGRVRRVMVREDFSRLIAAAYALAEAFDPSVAAFLWIACVWLSCTGGERARKRLATEAHVACVVGAPWRGLQARALVAVQRWLTRGLFVGSPTLTEPPVRLQEERATQQGIAVPDEAEAWLLEAVEDSVATRSRDGTRCARCVRREPEGEFLGLYCKKCERATCGTLGSGGGTIADARRMGGLHNAKASVMDQFGLSRDADDVANAAAALDWATRPGSDLRALVVMTAVFPSGQAGARDQETPSVRAAMAGHALRALFSALVDPDWAMPLWRPDRCLPELSVAPLGAPFGACDAKSAADGQRRRGILALASRLPHLHPAVLVEDEGDDGGANVRRRAAGPDRDRDLKPAALELHLNCSSVRMLPDQWARRRRRGSGAASFRHAQCEAPLPAEEVAHVTPTRGGGAPRFLATGPNIAVLTGPTGCGKTAGLAALSGLKTIMLSTRLANALPAECATVCHGLPSSVLFYKAGSLGGRPDLGAARCATTVSRVLGDRLPAGACALLGRFLRGAGFGGLRPVAWSACDRSAADMELRQRAAPWQVTHRPHVGRAVIIDEARERTWARMVALATAVLDGARIVLPSAALPAHAERPSFNSESTAVGRKPPPDLSSGRGPPVFVLHGRAFRSVGALYPESSRSPKRAQLYIYDPTEVACAVVGEGPLPPRYVSVLARRADGSDATRETLHASGPQGALLLFVLVGLLAAGVCASIQGVPRWVPALPQPGLDASLGAGAVAPARSARQRSGIFSTARPAAKAPRGESPRAAAGQAPLALAPGASEPPPGLGLRRVGGACRGGAGGQEPGMHAYAVFCSSTMVDSLEGCKDLCRATPGCAGVEYGECRRCEVWLDEVTGSVDAEGFTCLRASGPAAAPPGGRGPGPRGAGGGPLGEYGFLTDFDVEPFEARERVRQLARHFGVREFQFYDAMSSYSGPPAEAEGEWRTPCGGKLVRRSALEAYADEVSAVGGRAWLYVQAMGTDPGDAEAQAGFQTEGTHYCGDDPLLDKVFPSPGWAERVAERWAEFAASMGFGGIHWDTLGEGGDLPGFLRAARPLLHDRGLAQSCNFVGGKAWNDSLALDGVVAFPYWEVWTVPDTLNRFIESSARWNGGVLACYPGQSADHAGEMNNKLFPGVDPLDLLIGRWILARNHSMTYLAIGDGLRRAGMEFLPTALALESWEVDKIQRAVFSPGEVERFGAAASAVESAFSGPAAGAAEGAAEPGQVAPGPLRKLARQVPSEQAALALLG</sequence>
<keyword evidence="4" id="KW-1185">Reference proteome</keyword>
<dbReference type="Proteomes" id="UP001189429">
    <property type="component" value="Unassembled WGS sequence"/>
</dbReference>
<dbReference type="Gene3D" id="3.20.20.80">
    <property type="entry name" value="Glycosidases"/>
    <property type="match status" value="1"/>
</dbReference>
<reference evidence="3" key="1">
    <citation type="submission" date="2023-10" db="EMBL/GenBank/DDBJ databases">
        <authorList>
            <person name="Chen Y."/>
            <person name="Shah S."/>
            <person name="Dougan E. K."/>
            <person name="Thang M."/>
            <person name="Chan C."/>
        </authorList>
    </citation>
    <scope>NUCLEOTIDE SEQUENCE [LARGE SCALE GENOMIC DNA]</scope>
</reference>
<evidence type="ECO:0000313" key="4">
    <source>
        <dbReference type="Proteomes" id="UP001189429"/>
    </source>
</evidence>
<evidence type="ECO:0000256" key="2">
    <source>
        <dbReference type="SAM" id="MobiDB-lite"/>
    </source>
</evidence>
<feature type="compositionally biased region" description="Basic residues" evidence="2">
    <location>
        <begin position="37"/>
        <end position="46"/>
    </location>
</feature>
<dbReference type="EMBL" id="CAUYUJ010015220">
    <property type="protein sequence ID" value="CAK0851247.1"/>
    <property type="molecule type" value="Genomic_DNA"/>
</dbReference>
<dbReference type="SUPFAM" id="SSF50494">
    <property type="entry name" value="Trypsin-like serine proteases"/>
    <property type="match status" value="1"/>
</dbReference>
<name>A0ABN9TY44_9DINO</name>
<feature type="region of interest" description="Disordered" evidence="2">
    <location>
        <begin position="1396"/>
        <end position="1417"/>
    </location>
</feature>
<feature type="region of interest" description="Disordered" evidence="2">
    <location>
        <begin position="1663"/>
        <end position="1686"/>
    </location>
</feature>
<organism evidence="3 4">
    <name type="scientific">Prorocentrum cordatum</name>
    <dbReference type="NCBI Taxonomy" id="2364126"/>
    <lineage>
        <taxon>Eukaryota</taxon>
        <taxon>Sar</taxon>
        <taxon>Alveolata</taxon>
        <taxon>Dinophyceae</taxon>
        <taxon>Prorocentrales</taxon>
        <taxon>Prorocentraceae</taxon>
        <taxon>Prorocentrum</taxon>
    </lineage>
</organism>
<dbReference type="InterPro" id="IPR025092">
    <property type="entry name" value="Glyco_hydro_66"/>
</dbReference>
<dbReference type="Pfam" id="PF13199">
    <property type="entry name" value="Glyco_hydro_66"/>
    <property type="match status" value="1"/>
</dbReference>
<evidence type="ECO:0000256" key="1">
    <source>
        <dbReference type="ARBA" id="ARBA00022729"/>
    </source>
</evidence>
<gene>
    <name evidence="3" type="ORF">PCOR1329_LOCUS43433</name>
</gene>
<proteinExistence type="predicted"/>
<feature type="region of interest" description="Disordered" evidence="2">
    <location>
        <begin position="775"/>
        <end position="854"/>
    </location>
</feature>
<feature type="compositionally biased region" description="Basic residues" evidence="2">
    <location>
        <begin position="1"/>
        <end position="14"/>
    </location>
</feature>
<protein>
    <submittedName>
        <fullName evidence="3">Uncharacterized protein</fullName>
    </submittedName>
</protein>
<keyword evidence="1" id="KW-0732">Signal</keyword>
<comment type="caution">
    <text evidence="3">The sequence shown here is derived from an EMBL/GenBank/DDBJ whole genome shotgun (WGS) entry which is preliminary data.</text>
</comment>
<feature type="compositionally biased region" description="Low complexity" evidence="2">
    <location>
        <begin position="822"/>
        <end position="832"/>
    </location>
</feature>
<accession>A0ABN9TY44</accession>